<dbReference type="InterPro" id="IPR036188">
    <property type="entry name" value="FAD/NAD-bd_sf"/>
</dbReference>
<dbReference type="Gene3D" id="3.50.50.60">
    <property type="entry name" value="FAD/NAD(P)-binding domain"/>
    <property type="match status" value="1"/>
</dbReference>
<accession>A0A1Z4JIV0</accession>
<feature type="signal peptide" evidence="2">
    <location>
        <begin position="1"/>
        <end position="24"/>
    </location>
</feature>
<sequence length="653" mass="72554">MKLFLRLGIGASVIALFSMFRVEAATSRSIDQEVNCEVAIVGGGLAGVAASYEALKAGRTVCMTEITDWIGGQVSSQGTSALDEKPTQRSRLLFPRGYAEFRKRILAENQGKNPGACWVSLVCFMPKEGDEILRSLLKEAEKEGKGKLYFFPNTVAKSLSIEGSEIRSIRAIQHSPAPNAPPLNTYPLSQTILDSYTEQNSQLFQKKIIRFVPPKSGRWYVLDATETGELVALTDVPYRLGLDARSYRNPSSSSETDYAYCPQGYTYTFAMEATATPQSVTPPDFYPRYAQSYSFNDQRYAEAPELVFTYRRIRSVDPKAGSRVVNPGDISMQNWNWGNDYAPGTSLDNYLLSREQLQSTGQLADWMGGFRVSGLQGGEEQAIGFFHWFHSGTTDAKQPIKKPVPNLRYLTGLDSPMGTVHGLSKYPYMREARRIVGRPTYGYPNGFFMDEVTVSRKDFSDRFYTENLDPETFRNLSVSIAGLRTIAVIRGQVEPQTVKSRGRSHIYPDSVGIGHYPLDFHPCMVESPPEKPGNQERPGERQGAGETFPFQIPLRAMIPQKIDNLIVTGKSIAMSHIAASAYRVHSIEWSAGAAAGTTAAFSLETGIAPYQLVENLPNPSPNLEKLQKRLNENNNPTAFPGTTILNTNWQNWK</sequence>
<dbReference type="InterPro" id="IPR005288">
    <property type="entry name" value="NadB"/>
</dbReference>
<dbReference type="SUPFAM" id="SSF51905">
    <property type="entry name" value="FAD/NAD(P)-binding domain"/>
    <property type="match status" value="1"/>
</dbReference>
<dbReference type="GO" id="GO:0009435">
    <property type="term" value="P:NAD+ biosynthetic process"/>
    <property type="evidence" value="ECO:0007669"/>
    <property type="project" value="InterPro"/>
</dbReference>
<feature type="region of interest" description="Disordered" evidence="1">
    <location>
        <begin position="525"/>
        <end position="546"/>
    </location>
</feature>
<dbReference type="PANTHER" id="PTHR42716:SF1">
    <property type="entry name" value="SLL0471 PROTEIN"/>
    <property type="match status" value="1"/>
</dbReference>
<gene>
    <name evidence="3" type="ORF">NIES2135_34710</name>
</gene>
<dbReference type="Pfam" id="PF12831">
    <property type="entry name" value="FAD_oxidored"/>
    <property type="match status" value="3"/>
</dbReference>
<evidence type="ECO:0000256" key="2">
    <source>
        <dbReference type="SAM" id="SignalP"/>
    </source>
</evidence>
<reference evidence="3 4" key="1">
    <citation type="submission" date="2017-06" db="EMBL/GenBank/DDBJ databases">
        <title>Genome sequencing of cyanobaciteial culture collection at National Institute for Environmental Studies (NIES).</title>
        <authorList>
            <person name="Hirose Y."/>
            <person name="Shimura Y."/>
            <person name="Fujisawa T."/>
            <person name="Nakamura Y."/>
            <person name="Kawachi M."/>
        </authorList>
    </citation>
    <scope>NUCLEOTIDE SEQUENCE [LARGE SCALE GENOMIC DNA]</scope>
    <source>
        <strain evidence="3 4">NIES-2135</strain>
    </source>
</reference>
<organism evidence="3 4">
    <name type="scientific">Leptolyngbya boryana NIES-2135</name>
    <dbReference type="NCBI Taxonomy" id="1973484"/>
    <lineage>
        <taxon>Bacteria</taxon>
        <taxon>Bacillati</taxon>
        <taxon>Cyanobacteriota</taxon>
        <taxon>Cyanophyceae</taxon>
        <taxon>Leptolyngbyales</taxon>
        <taxon>Leptolyngbyaceae</taxon>
        <taxon>Leptolyngbya group</taxon>
        <taxon>Leptolyngbya</taxon>
    </lineage>
</organism>
<keyword evidence="4" id="KW-1185">Reference proteome</keyword>
<proteinExistence type="predicted"/>
<keyword evidence="2" id="KW-0732">Signal</keyword>
<protein>
    <recommendedName>
        <fullName evidence="5">FAD dependent oxidoreductase</fullName>
    </recommendedName>
</protein>
<dbReference type="PANTHER" id="PTHR42716">
    <property type="entry name" value="L-ASPARTATE OXIDASE"/>
    <property type="match status" value="1"/>
</dbReference>
<evidence type="ECO:0008006" key="5">
    <source>
        <dbReference type="Google" id="ProtNLM"/>
    </source>
</evidence>
<dbReference type="EMBL" id="AP018203">
    <property type="protein sequence ID" value="BAY56636.1"/>
    <property type="molecule type" value="Genomic_DNA"/>
</dbReference>
<dbReference type="Proteomes" id="UP000217895">
    <property type="component" value="Chromosome"/>
</dbReference>
<dbReference type="AlphaFoldDB" id="A0A1Z4JIV0"/>
<feature type="chain" id="PRO_5011120004" description="FAD dependent oxidoreductase" evidence="2">
    <location>
        <begin position="25"/>
        <end position="653"/>
    </location>
</feature>
<name>A0A1Z4JIV0_LEPBY</name>
<evidence type="ECO:0000313" key="3">
    <source>
        <dbReference type="EMBL" id="BAY56636.1"/>
    </source>
</evidence>
<evidence type="ECO:0000256" key="1">
    <source>
        <dbReference type="SAM" id="MobiDB-lite"/>
    </source>
</evidence>
<evidence type="ECO:0000313" key="4">
    <source>
        <dbReference type="Proteomes" id="UP000217895"/>
    </source>
</evidence>
<dbReference type="GO" id="GO:0008734">
    <property type="term" value="F:L-aspartate oxidase activity"/>
    <property type="evidence" value="ECO:0007669"/>
    <property type="project" value="InterPro"/>
</dbReference>